<dbReference type="PROSITE" id="PS50103">
    <property type="entry name" value="ZF_C3H1"/>
    <property type="match status" value="4"/>
</dbReference>
<keyword evidence="3 5" id="KW-0863">Zinc-finger</keyword>
<feature type="zinc finger region" description="C3H1-type" evidence="5">
    <location>
        <begin position="5"/>
        <end position="32"/>
    </location>
</feature>
<reference evidence="9" key="1">
    <citation type="submission" date="2021-12" db="EMBL/GenBank/DDBJ databases">
        <title>Prjna785345.</title>
        <authorList>
            <person name="Rujirawat T."/>
            <person name="Krajaejun T."/>
        </authorList>
    </citation>
    <scope>NUCLEOTIDE SEQUENCE</scope>
    <source>
        <strain evidence="9">Pi057C3</strain>
    </source>
</reference>
<dbReference type="InterPro" id="IPR018957">
    <property type="entry name" value="Znf_C3HC4_RING-type"/>
</dbReference>
<feature type="zinc finger region" description="C3H1-type" evidence="5">
    <location>
        <begin position="383"/>
        <end position="412"/>
    </location>
</feature>
<evidence type="ECO:0000256" key="2">
    <source>
        <dbReference type="ARBA" id="ARBA00022723"/>
    </source>
</evidence>
<dbReference type="GO" id="GO:0008270">
    <property type="term" value="F:zinc ion binding"/>
    <property type="evidence" value="ECO:0007669"/>
    <property type="project" value="UniProtKB-KW"/>
</dbReference>
<proteinExistence type="predicted"/>
<dbReference type="CDD" id="cd16521">
    <property type="entry name" value="RING-HC_MKRN"/>
    <property type="match status" value="1"/>
</dbReference>
<dbReference type="InterPro" id="IPR017907">
    <property type="entry name" value="Znf_RING_CS"/>
</dbReference>
<evidence type="ECO:0000256" key="1">
    <source>
        <dbReference type="ARBA" id="ARBA00022679"/>
    </source>
</evidence>
<feature type="domain" description="C3H1-type" evidence="8">
    <location>
        <begin position="253"/>
        <end position="280"/>
    </location>
</feature>
<dbReference type="Gene3D" id="3.30.40.10">
    <property type="entry name" value="Zinc/RING finger domain, C3HC4 (zinc finger)"/>
    <property type="match status" value="1"/>
</dbReference>
<gene>
    <name evidence="9" type="ORF">P43SY_003727</name>
</gene>
<evidence type="ECO:0000256" key="6">
    <source>
        <dbReference type="SAM" id="MobiDB-lite"/>
    </source>
</evidence>
<sequence length="448" mass="50168">MAGTPTQPQPCVFYAQGKCRNGSACRFFHAEREELAKSPVPCRFFLQNACTAGRDCRFSHDPAHLRDPALIATTSAGERRVARQGIPRRCRFFDSLGGCGTGQQCMFQHLDGPVRSSPQPEPARASAVKMHVLRPKPKASDAAPAQPEGEGTQQDAAGHEQAAEQAQEEEEDADAETKQPAATGYDQQVAMLSDFLSKEEELYYYGAPGEFDMMTPSEPAGQEQQQKKMSYAEIASKYLDRTDSAQHAENADAKRSKPCVFFLQGLCRYGSKCFNAHEVNEAPASLEEQVLVEQEVAYSKDLECGICLERVMDKGERFGMLSNCEHAFCLSCVRNWRANPDMPKQTVRHCPHCRTPTHFVIPSSRMALTQSRKEELVMRYKANLALIPCRHFDQGRGECPFGTSCFYAHRYADGTEDLREVRTAIDSVGHHDVLRKIRLEHFFENLEV</sequence>
<dbReference type="PANTHER" id="PTHR11224:SF10">
    <property type="entry name" value="IP09428P-RELATED"/>
    <property type="match status" value="1"/>
</dbReference>
<keyword evidence="1" id="KW-0808">Transferase</keyword>
<evidence type="ECO:0000313" key="10">
    <source>
        <dbReference type="Proteomes" id="UP001209570"/>
    </source>
</evidence>
<evidence type="ECO:0000259" key="8">
    <source>
        <dbReference type="PROSITE" id="PS50103"/>
    </source>
</evidence>
<dbReference type="Pfam" id="PF14608">
    <property type="entry name" value="zf-CCCH_2"/>
    <property type="match status" value="4"/>
</dbReference>
<dbReference type="InterPro" id="IPR036855">
    <property type="entry name" value="Znf_CCCH_sf"/>
</dbReference>
<dbReference type="SUPFAM" id="SSF90229">
    <property type="entry name" value="CCCH zinc finger"/>
    <property type="match status" value="3"/>
</dbReference>
<keyword evidence="2 5" id="KW-0479">Metal-binding</keyword>
<dbReference type="Proteomes" id="UP001209570">
    <property type="component" value="Unassembled WGS sequence"/>
</dbReference>
<dbReference type="PROSITE" id="PS50089">
    <property type="entry name" value="ZF_RING_2"/>
    <property type="match status" value="1"/>
</dbReference>
<dbReference type="InterPro" id="IPR001841">
    <property type="entry name" value="Znf_RING"/>
</dbReference>
<dbReference type="Pfam" id="PF00097">
    <property type="entry name" value="zf-C3HC4"/>
    <property type="match status" value="1"/>
</dbReference>
<evidence type="ECO:0000256" key="4">
    <source>
        <dbReference type="ARBA" id="ARBA00022833"/>
    </source>
</evidence>
<dbReference type="PROSITE" id="PS00518">
    <property type="entry name" value="ZF_RING_1"/>
    <property type="match status" value="1"/>
</dbReference>
<dbReference type="Gene3D" id="4.10.1000.10">
    <property type="entry name" value="Zinc finger, CCCH-type"/>
    <property type="match status" value="1"/>
</dbReference>
<dbReference type="SUPFAM" id="SSF57850">
    <property type="entry name" value="RING/U-box"/>
    <property type="match status" value="1"/>
</dbReference>
<dbReference type="PANTHER" id="PTHR11224">
    <property type="entry name" value="MAKORIN-RELATED"/>
    <property type="match status" value="1"/>
</dbReference>
<dbReference type="SMART" id="SM00356">
    <property type="entry name" value="ZnF_C3H1"/>
    <property type="match status" value="5"/>
</dbReference>
<evidence type="ECO:0000256" key="5">
    <source>
        <dbReference type="PROSITE-ProRule" id="PRU00723"/>
    </source>
</evidence>
<feature type="zinc finger region" description="C3H1-type" evidence="5">
    <location>
        <begin position="253"/>
        <end position="280"/>
    </location>
</feature>
<feature type="domain" description="C3H1-type" evidence="8">
    <location>
        <begin position="5"/>
        <end position="32"/>
    </location>
</feature>
<feature type="domain" description="C3H1-type" evidence="8">
    <location>
        <begin position="383"/>
        <end position="412"/>
    </location>
</feature>
<feature type="zinc finger region" description="C3H1-type" evidence="5">
    <location>
        <begin position="36"/>
        <end position="63"/>
    </location>
</feature>
<comment type="caution">
    <text evidence="9">The sequence shown here is derived from an EMBL/GenBank/DDBJ whole genome shotgun (WGS) entry which is preliminary data.</text>
</comment>
<dbReference type="InterPro" id="IPR000571">
    <property type="entry name" value="Znf_CCCH"/>
</dbReference>
<accession>A0AAD5Q6B1</accession>
<dbReference type="GO" id="GO:0061630">
    <property type="term" value="F:ubiquitin protein ligase activity"/>
    <property type="evidence" value="ECO:0007669"/>
    <property type="project" value="InterPro"/>
</dbReference>
<feature type="domain" description="RING-type" evidence="7">
    <location>
        <begin position="304"/>
        <end position="354"/>
    </location>
</feature>
<keyword evidence="4 5" id="KW-0862">Zinc</keyword>
<evidence type="ECO:0000256" key="3">
    <source>
        <dbReference type="ARBA" id="ARBA00022771"/>
    </source>
</evidence>
<keyword evidence="10" id="KW-1185">Reference proteome</keyword>
<dbReference type="AlphaFoldDB" id="A0AAD5Q6B1"/>
<name>A0AAD5Q6B1_PYTIN</name>
<dbReference type="InterPro" id="IPR045072">
    <property type="entry name" value="MKRN-like"/>
</dbReference>
<organism evidence="9 10">
    <name type="scientific">Pythium insidiosum</name>
    <name type="common">Pythiosis disease agent</name>
    <dbReference type="NCBI Taxonomy" id="114742"/>
    <lineage>
        <taxon>Eukaryota</taxon>
        <taxon>Sar</taxon>
        <taxon>Stramenopiles</taxon>
        <taxon>Oomycota</taxon>
        <taxon>Peronosporomycetes</taxon>
        <taxon>Pythiales</taxon>
        <taxon>Pythiaceae</taxon>
        <taxon>Pythium</taxon>
    </lineage>
</organism>
<dbReference type="SMART" id="SM00184">
    <property type="entry name" value="RING"/>
    <property type="match status" value="1"/>
</dbReference>
<evidence type="ECO:0000313" key="9">
    <source>
        <dbReference type="EMBL" id="KAJ0392797.1"/>
    </source>
</evidence>
<protein>
    <recommendedName>
        <fullName evidence="11">RING-type E3 ubiquitin transferase</fullName>
    </recommendedName>
</protein>
<dbReference type="GO" id="GO:0000209">
    <property type="term" value="P:protein polyubiquitination"/>
    <property type="evidence" value="ECO:0007669"/>
    <property type="project" value="InterPro"/>
</dbReference>
<feature type="region of interest" description="Disordered" evidence="6">
    <location>
        <begin position="135"/>
        <end position="186"/>
    </location>
</feature>
<dbReference type="EMBL" id="JAKCXM010000571">
    <property type="protein sequence ID" value="KAJ0392797.1"/>
    <property type="molecule type" value="Genomic_DNA"/>
</dbReference>
<evidence type="ECO:0008006" key="11">
    <source>
        <dbReference type="Google" id="ProtNLM"/>
    </source>
</evidence>
<dbReference type="InterPro" id="IPR013083">
    <property type="entry name" value="Znf_RING/FYVE/PHD"/>
</dbReference>
<evidence type="ECO:0000259" key="7">
    <source>
        <dbReference type="PROSITE" id="PS50089"/>
    </source>
</evidence>
<feature type="domain" description="C3H1-type" evidence="8">
    <location>
        <begin position="36"/>
        <end position="63"/>
    </location>
</feature>